<protein>
    <recommendedName>
        <fullName evidence="4">LPXTG-motif cell wall anchor domain protein</fullName>
    </recommendedName>
</protein>
<accession>A0AAE0XF89</accession>
<feature type="compositionally biased region" description="Polar residues" evidence="1">
    <location>
        <begin position="1097"/>
        <end position="1112"/>
    </location>
</feature>
<feature type="compositionally biased region" description="Low complexity" evidence="1">
    <location>
        <begin position="176"/>
        <end position="187"/>
    </location>
</feature>
<feature type="compositionally biased region" description="Basic and acidic residues" evidence="1">
    <location>
        <begin position="1145"/>
        <end position="1156"/>
    </location>
</feature>
<feature type="compositionally biased region" description="Basic and acidic residues" evidence="1">
    <location>
        <begin position="496"/>
        <end position="512"/>
    </location>
</feature>
<feature type="compositionally biased region" description="Polar residues" evidence="1">
    <location>
        <begin position="304"/>
        <end position="313"/>
    </location>
</feature>
<reference evidence="2" key="1">
    <citation type="journal article" date="2023" name="Mol. Phylogenet. Evol.">
        <title>Genome-scale phylogeny and comparative genomics of the fungal order Sordariales.</title>
        <authorList>
            <person name="Hensen N."/>
            <person name="Bonometti L."/>
            <person name="Westerberg I."/>
            <person name="Brannstrom I.O."/>
            <person name="Guillou S."/>
            <person name="Cros-Aarteil S."/>
            <person name="Calhoun S."/>
            <person name="Haridas S."/>
            <person name="Kuo A."/>
            <person name="Mondo S."/>
            <person name="Pangilinan J."/>
            <person name="Riley R."/>
            <person name="LaButti K."/>
            <person name="Andreopoulos B."/>
            <person name="Lipzen A."/>
            <person name="Chen C."/>
            <person name="Yan M."/>
            <person name="Daum C."/>
            <person name="Ng V."/>
            <person name="Clum A."/>
            <person name="Steindorff A."/>
            <person name="Ohm R.A."/>
            <person name="Martin F."/>
            <person name="Silar P."/>
            <person name="Natvig D.O."/>
            <person name="Lalanne C."/>
            <person name="Gautier V."/>
            <person name="Ament-Velasquez S.L."/>
            <person name="Kruys A."/>
            <person name="Hutchinson M.I."/>
            <person name="Powell A.J."/>
            <person name="Barry K."/>
            <person name="Miller A.N."/>
            <person name="Grigoriev I.V."/>
            <person name="Debuchy R."/>
            <person name="Gladieux P."/>
            <person name="Hiltunen Thoren M."/>
            <person name="Johannesson H."/>
        </authorList>
    </citation>
    <scope>NUCLEOTIDE SEQUENCE</scope>
    <source>
        <strain evidence="2">CBS 314.62</strain>
    </source>
</reference>
<feature type="region of interest" description="Disordered" evidence="1">
    <location>
        <begin position="781"/>
        <end position="824"/>
    </location>
</feature>
<feature type="compositionally biased region" description="Polar residues" evidence="1">
    <location>
        <begin position="673"/>
        <end position="685"/>
    </location>
</feature>
<feature type="region of interest" description="Disordered" evidence="1">
    <location>
        <begin position="426"/>
        <end position="450"/>
    </location>
</feature>
<feature type="region of interest" description="Disordered" evidence="1">
    <location>
        <begin position="1019"/>
        <end position="1161"/>
    </location>
</feature>
<comment type="caution">
    <text evidence="2">The sequence shown here is derived from an EMBL/GenBank/DDBJ whole genome shotgun (WGS) entry which is preliminary data.</text>
</comment>
<feature type="compositionally biased region" description="Low complexity" evidence="1">
    <location>
        <begin position="253"/>
        <end position="277"/>
    </location>
</feature>
<feature type="compositionally biased region" description="Polar residues" evidence="1">
    <location>
        <begin position="86"/>
        <end position="109"/>
    </location>
</feature>
<feature type="compositionally biased region" description="Low complexity" evidence="1">
    <location>
        <begin position="154"/>
        <end position="168"/>
    </location>
</feature>
<feature type="compositionally biased region" description="Low complexity" evidence="1">
    <location>
        <begin position="803"/>
        <end position="816"/>
    </location>
</feature>
<feature type="compositionally biased region" description="Low complexity" evidence="1">
    <location>
        <begin position="523"/>
        <end position="534"/>
    </location>
</feature>
<feature type="compositionally biased region" description="Low complexity" evidence="1">
    <location>
        <begin position="723"/>
        <end position="745"/>
    </location>
</feature>
<feature type="compositionally biased region" description="Polar residues" evidence="1">
    <location>
        <begin position="1"/>
        <end position="11"/>
    </location>
</feature>
<feature type="compositionally biased region" description="Polar residues" evidence="1">
    <location>
        <begin position="637"/>
        <end position="656"/>
    </location>
</feature>
<gene>
    <name evidence="2" type="ORF">B0T22DRAFT_11249</name>
</gene>
<feature type="region of interest" description="Disordered" evidence="1">
    <location>
        <begin position="1189"/>
        <end position="1221"/>
    </location>
</feature>
<feature type="region of interest" description="Disordered" evidence="1">
    <location>
        <begin position="715"/>
        <end position="768"/>
    </location>
</feature>
<dbReference type="AlphaFoldDB" id="A0AAE0XF89"/>
<sequence>MMEIMTSTTFSPEPGHGGGGQSFSVSSSSSSTPRAHLQPHSGSHSHLRNAASLSNNSIASGGSGSGRSSISISDSRGSTGKYLHENANSRPAATSSTCNNDRPGDENNSVISHAVHRQNHNSSKLPAFRFADLKKDALVLPSLQRIPPSPSPAQTTQQTQTQTRTQTQNNTLRPGQQNTNTNNTRNTHQTHEKQNETPRVARVALDRGADQQIPGSQPEKSERIHRRHHTDNHNHNGQNLPDTPNPKPKAKPTSASTRTSTSTSTTTTTTSASASARPVALETRQSATSSFSHHHRAASPPRTRATTLQSPTATAPLGPSTGPKSKRTASFSNISTAIAADPNINPNPAPTTSQSSLSTATAPAPALVTRRRQTAPIAARSQEALTGFRPELSPTRLQAVVDSTHNPQPAENSTKEWAQGQRELLLPRTLDSGKPDAKRQSRPPISYKAPNIVSAGRAVIPPIRGFRSSGSRKSLGLDMPTRRASGDSYGDDDLDPNQRDRTLRALEGREDDGYSQTSRGESADGTTDNDNTADIFMRIAAEDPSRRPTEERSTAEEPSTISRIARAATHRPFSGPVAPSHQVSTPPDIKRRLSEQRNNSRTGRPTHAISRDHSHRGNTRERPTPIVTIEEAIRTAPLQTTLRPSPVTPRQSTFQDALQDGNKSAYARRRSSVNDSNSGYSANRTHQFRNANLAVGNGRIYNSSPLVPKFGDVIQKHEPQPQPQSQPQLQPQSQAQSQPQPSQASEGAQGTEGTESSNSTAAPSTVWDELDDLKSRINRLELTGKMPSTSGAAMSRASDDRPPTATTNATTMSASPKRGSGNGAAQAEVISTTSSQREAHPILLSALSKTKGLVSPEVFSAIEAAATDAMALSSMVGAPGQPGPISSGASTVGGGGSITDRQLRRKADSICRNLTELCIALADDLGQMKPPQLVVEEEPASPITMNFTGGAPRRRPTLLEESLSPKSNLSPRAPTSLEQRRFTMLAGTTLPSPRFATLPATTVEFSGAGRKSSLLLARTRRAGAEEPEEQAGRKSSLLLRTRRAGTEEPDDYRGGRKTSLLLRTRTQINEEEDESRFRVPSRAITEVNGLRPAPREFSSQTPTSSADNSPLASSALPRRRLVPSSLNPRLVAPSTPTTPMSGRGFHIERPSPEQHETSSMVDKLVEEKSQRQLSLSQTAMFNRTGSLNRRTRDSYIPGFVSSSSQLTPNNTAAAQGTGGYR</sequence>
<name>A0AAE0XF89_9PEZI</name>
<reference evidence="2" key="2">
    <citation type="submission" date="2023-06" db="EMBL/GenBank/DDBJ databases">
        <authorList>
            <consortium name="Lawrence Berkeley National Laboratory"/>
            <person name="Haridas S."/>
            <person name="Hensen N."/>
            <person name="Bonometti L."/>
            <person name="Westerberg I."/>
            <person name="Brannstrom I.O."/>
            <person name="Guillou S."/>
            <person name="Cros-Aarteil S."/>
            <person name="Calhoun S."/>
            <person name="Kuo A."/>
            <person name="Mondo S."/>
            <person name="Pangilinan J."/>
            <person name="Riley R."/>
            <person name="Labutti K."/>
            <person name="Andreopoulos B."/>
            <person name="Lipzen A."/>
            <person name="Chen C."/>
            <person name="Yanf M."/>
            <person name="Daum C."/>
            <person name="Ng V."/>
            <person name="Clum A."/>
            <person name="Steindorff A."/>
            <person name="Ohm R."/>
            <person name="Martin F."/>
            <person name="Silar P."/>
            <person name="Natvig D."/>
            <person name="Lalanne C."/>
            <person name="Gautier V."/>
            <person name="Ament-Velasquez S.L."/>
            <person name="Kruys A."/>
            <person name="Hutchinson M.I."/>
            <person name="Powell A.J."/>
            <person name="Barry K."/>
            <person name="Miller A.N."/>
            <person name="Grigoriev I.V."/>
            <person name="Debuchy R."/>
            <person name="Gladieux P."/>
            <person name="Thoren M.H."/>
            <person name="Johannesson H."/>
        </authorList>
    </citation>
    <scope>NUCLEOTIDE SEQUENCE</scope>
    <source>
        <strain evidence="2">CBS 314.62</strain>
    </source>
</reference>
<proteinExistence type="predicted"/>
<dbReference type="EMBL" id="JAULSO010000001">
    <property type="protein sequence ID" value="KAK3692357.1"/>
    <property type="molecule type" value="Genomic_DNA"/>
</dbReference>
<feature type="compositionally biased region" description="Polar residues" evidence="1">
    <location>
        <begin position="1200"/>
        <end position="1214"/>
    </location>
</feature>
<feature type="region of interest" description="Disordered" evidence="1">
    <location>
        <begin position="1"/>
        <end position="109"/>
    </location>
</feature>
<feature type="compositionally biased region" description="Low complexity" evidence="1">
    <location>
        <begin position="48"/>
        <end position="78"/>
    </location>
</feature>
<feature type="compositionally biased region" description="Polar residues" evidence="1">
    <location>
        <begin position="746"/>
        <end position="763"/>
    </location>
</feature>
<keyword evidence="3" id="KW-1185">Reference proteome</keyword>
<evidence type="ECO:0000313" key="3">
    <source>
        <dbReference type="Proteomes" id="UP001270362"/>
    </source>
</evidence>
<evidence type="ECO:0008006" key="4">
    <source>
        <dbReference type="Google" id="ProtNLM"/>
    </source>
</evidence>
<feature type="compositionally biased region" description="Basic and acidic residues" evidence="1">
    <location>
        <begin position="540"/>
        <end position="555"/>
    </location>
</feature>
<feature type="region of interest" description="Disordered" evidence="1">
    <location>
        <begin position="462"/>
        <end position="624"/>
    </location>
</feature>
<feature type="region of interest" description="Disordered" evidence="1">
    <location>
        <begin position="637"/>
        <end position="685"/>
    </location>
</feature>
<feature type="compositionally biased region" description="Low complexity" evidence="1">
    <location>
        <begin position="22"/>
        <end position="31"/>
    </location>
</feature>
<evidence type="ECO:0000256" key="1">
    <source>
        <dbReference type="SAM" id="MobiDB-lite"/>
    </source>
</evidence>
<feature type="compositionally biased region" description="Low complexity" evidence="1">
    <location>
        <begin position="336"/>
        <end position="364"/>
    </location>
</feature>
<organism evidence="2 3">
    <name type="scientific">Podospora appendiculata</name>
    <dbReference type="NCBI Taxonomy" id="314037"/>
    <lineage>
        <taxon>Eukaryota</taxon>
        <taxon>Fungi</taxon>
        <taxon>Dikarya</taxon>
        <taxon>Ascomycota</taxon>
        <taxon>Pezizomycotina</taxon>
        <taxon>Sordariomycetes</taxon>
        <taxon>Sordariomycetidae</taxon>
        <taxon>Sordariales</taxon>
        <taxon>Podosporaceae</taxon>
        <taxon>Podospora</taxon>
    </lineage>
</organism>
<evidence type="ECO:0000313" key="2">
    <source>
        <dbReference type="EMBL" id="KAK3692357.1"/>
    </source>
</evidence>
<dbReference type="Proteomes" id="UP001270362">
    <property type="component" value="Unassembled WGS sequence"/>
</dbReference>
<feature type="region of interest" description="Disordered" evidence="1">
    <location>
        <begin position="143"/>
        <end position="364"/>
    </location>
</feature>